<dbReference type="AlphaFoldDB" id="A0AAN6PHX7"/>
<proteinExistence type="predicted"/>
<sequence>MSRRIECRSEGCTHEVLFKTVDGAFDDRRGSGRPPLSPIGRGSPSGPHHRHGSSSIQVSPYCKQHTCIHFHGDERCVYKKPPHDTVCAIHARCPVPNCTQARAQFLEPSFDPLSNAVPKYARFEVCSDHQCKTAGCRAIAESAYPYCANRRSILPHGRSSGVITNSSDIQCQMNGCKEPRHPSARAHEYLAFYCCAALACQNPRDRTSKPENCGRYCPLHTCRVERCQAQVDTLALFCTTHFKDHYIAQGKQLCIDRNHHFPNPIYHSLPT</sequence>
<dbReference type="Proteomes" id="UP001303115">
    <property type="component" value="Unassembled WGS sequence"/>
</dbReference>
<protein>
    <submittedName>
        <fullName evidence="2">Uncharacterized protein</fullName>
    </submittedName>
</protein>
<organism evidence="2 3">
    <name type="scientific">Parachaetomium inaequale</name>
    <dbReference type="NCBI Taxonomy" id="2588326"/>
    <lineage>
        <taxon>Eukaryota</taxon>
        <taxon>Fungi</taxon>
        <taxon>Dikarya</taxon>
        <taxon>Ascomycota</taxon>
        <taxon>Pezizomycotina</taxon>
        <taxon>Sordariomycetes</taxon>
        <taxon>Sordariomycetidae</taxon>
        <taxon>Sordariales</taxon>
        <taxon>Chaetomiaceae</taxon>
        <taxon>Parachaetomium</taxon>
    </lineage>
</organism>
<gene>
    <name evidence="2" type="ORF">C8A01DRAFT_15758</name>
</gene>
<evidence type="ECO:0000313" key="2">
    <source>
        <dbReference type="EMBL" id="KAK4040350.1"/>
    </source>
</evidence>
<comment type="caution">
    <text evidence="2">The sequence shown here is derived from an EMBL/GenBank/DDBJ whole genome shotgun (WGS) entry which is preliminary data.</text>
</comment>
<feature type="region of interest" description="Disordered" evidence="1">
    <location>
        <begin position="24"/>
        <end position="56"/>
    </location>
</feature>
<name>A0AAN6PHX7_9PEZI</name>
<evidence type="ECO:0000256" key="1">
    <source>
        <dbReference type="SAM" id="MobiDB-lite"/>
    </source>
</evidence>
<dbReference type="EMBL" id="MU854379">
    <property type="protein sequence ID" value="KAK4040350.1"/>
    <property type="molecule type" value="Genomic_DNA"/>
</dbReference>
<evidence type="ECO:0000313" key="3">
    <source>
        <dbReference type="Proteomes" id="UP001303115"/>
    </source>
</evidence>
<accession>A0AAN6PHX7</accession>
<keyword evidence="3" id="KW-1185">Reference proteome</keyword>
<reference evidence="3" key="1">
    <citation type="journal article" date="2023" name="Mol. Phylogenet. Evol.">
        <title>Genome-scale phylogeny and comparative genomics of the fungal order Sordariales.</title>
        <authorList>
            <person name="Hensen N."/>
            <person name="Bonometti L."/>
            <person name="Westerberg I."/>
            <person name="Brannstrom I.O."/>
            <person name="Guillou S."/>
            <person name="Cros-Aarteil S."/>
            <person name="Calhoun S."/>
            <person name="Haridas S."/>
            <person name="Kuo A."/>
            <person name="Mondo S."/>
            <person name="Pangilinan J."/>
            <person name="Riley R."/>
            <person name="LaButti K."/>
            <person name="Andreopoulos B."/>
            <person name="Lipzen A."/>
            <person name="Chen C."/>
            <person name="Yan M."/>
            <person name="Daum C."/>
            <person name="Ng V."/>
            <person name="Clum A."/>
            <person name="Steindorff A."/>
            <person name="Ohm R.A."/>
            <person name="Martin F."/>
            <person name="Silar P."/>
            <person name="Natvig D.O."/>
            <person name="Lalanne C."/>
            <person name="Gautier V."/>
            <person name="Ament-Velasquez S.L."/>
            <person name="Kruys A."/>
            <person name="Hutchinson M.I."/>
            <person name="Powell A.J."/>
            <person name="Barry K."/>
            <person name="Miller A.N."/>
            <person name="Grigoriev I.V."/>
            <person name="Debuchy R."/>
            <person name="Gladieux P."/>
            <person name="Hiltunen Thoren M."/>
            <person name="Johannesson H."/>
        </authorList>
    </citation>
    <scope>NUCLEOTIDE SEQUENCE [LARGE SCALE GENOMIC DNA]</scope>
    <source>
        <strain evidence="3">CBS 284.82</strain>
    </source>
</reference>